<accession>A0AA43RLA7</accession>
<protein>
    <submittedName>
        <fullName evidence="5">Metalloregulator ArsR/SmtB family transcription factor</fullName>
    </submittedName>
</protein>
<dbReference type="PROSITE" id="PS50987">
    <property type="entry name" value="HTH_ARSR_2"/>
    <property type="match status" value="1"/>
</dbReference>
<dbReference type="PANTHER" id="PTHR43132:SF6">
    <property type="entry name" value="HTH-TYPE TRANSCRIPTIONAL REPRESSOR CZRA"/>
    <property type="match status" value="1"/>
</dbReference>
<reference evidence="5" key="1">
    <citation type="submission" date="2023-07" db="EMBL/GenBank/DDBJ databases">
        <title>Between Cages and Wild: Unraveling the Impact of Captivity on Animal Microbiomes and Antimicrobial Resistance.</title>
        <authorList>
            <person name="Schmartz G.P."/>
            <person name="Rehner J."/>
            <person name="Schuff M.J."/>
            <person name="Becker S.L."/>
            <person name="Kravczyk M."/>
            <person name="Gurevich A."/>
            <person name="Francke R."/>
            <person name="Mueller R."/>
            <person name="Keller V."/>
            <person name="Keller A."/>
        </authorList>
    </citation>
    <scope>NUCLEOTIDE SEQUENCE</scope>
    <source>
        <strain evidence="5">S12M_St_49</strain>
    </source>
</reference>
<dbReference type="Pfam" id="PF01022">
    <property type="entry name" value="HTH_5"/>
    <property type="match status" value="1"/>
</dbReference>
<dbReference type="PRINTS" id="PR00778">
    <property type="entry name" value="HTHARSR"/>
</dbReference>
<name>A0AA43RLA7_9ACTN</name>
<evidence type="ECO:0000256" key="2">
    <source>
        <dbReference type="ARBA" id="ARBA00023125"/>
    </source>
</evidence>
<organism evidence="5 6">
    <name type="scientific">Phoenicibacter congonensis</name>
    <dbReference type="NCBI Taxonomy" id="1944646"/>
    <lineage>
        <taxon>Bacteria</taxon>
        <taxon>Bacillati</taxon>
        <taxon>Actinomycetota</taxon>
        <taxon>Coriobacteriia</taxon>
        <taxon>Eggerthellales</taxon>
        <taxon>Eggerthellaceae</taxon>
        <taxon>Phoenicibacter</taxon>
    </lineage>
</organism>
<evidence type="ECO:0000256" key="1">
    <source>
        <dbReference type="ARBA" id="ARBA00023015"/>
    </source>
</evidence>
<dbReference type="InterPro" id="IPR011991">
    <property type="entry name" value="ArsR-like_HTH"/>
</dbReference>
<gene>
    <name evidence="5" type="ORF">Q3982_09495</name>
</gene>
<dbReference type="GO" id="GO:0003700">
    <property type="term" value="F:DNA-binding transcription factor activity"/>
    <property type="evidence" value="ECO:0007669"/>
    <property type="project" value="InterPro"/>
</dbReference>
<dbReference type="NCBIfam" id="NF033788">
    <property type="entry name" value="HTH_metalloreg"/>
    <property type="match status" value="1"/>
</dbReference>
<proteinExistence type="predicted"/>
<dbReference type="CDD" id="cd00090">
    <property type="entry name" value="HTH_ARSR"/>
    <property type="match status" value="1"/>
</dbReference>
<keyword evidence="3" id="KW-0804">Transcription</keyword>
<feature type="domain" description="HTH arsR-type" evidence="4">
    <location>
        <begin position="28"/>
        <end position="120"/>
    </location>
</feature>
<dbReference type="SMART" id="SM00418">
    <property type="entry name" value="HTH_ARSR"/>
    <property type="match status" value="1"/>
</dbReference>
<dbReference type="InterPro" id="IPR001845">
    <property type="entry name" value="HTH_ArsR_DNA-bd_dom"/>
</dbReference>
<dbReference type="Gene3D" id="1.10.10.10">
    <property type="entry name" value="Winged helix-like DNA-binding domain superfamily/Winged helix DNA-binding domain"/>
    <property type="match status" value="1"/>
</dbReference>
<dbReference type="InterPro" id="IPR036390">
    <property type="entry name" value="WH_DNA-bd_sf"/>
</dbReference>
<dbReference type="GO" id="GO:0003677">
    <property type="term" value="F:DNA binding"/>
    <property type="evidence" value="ECO:0007669"/>
    <property type="project" value="UniProtKB-KW"/>
</dbReference>
<dbReference type="InterPro" id="IPR051011">
    <property type="entry name" value="Metal_resp_trans_reg"/>
</dbReference>
<evidence type="ECO:0000313" key="5">
    <source>
        <dbReference type="EMBL" id="MDO4842896.1"/>
    </source>
</evidence>
<dbReference type="PANTHER" id="PTHR43132">
    <property type="entry name" value="ARSENICAL RESISTANCE OPERON REPRESSOR ARSR-RELATED"/>
    <property type="match status" value="1"/>
</dbReference>
<dbReference type="AlphaFoldDB" id="A0AA43RLA7"/>
<keyword evidence="2" id="KW-0238">DNA-binding</keyword>
<dbReference type="EMBL" id="JAUMVS010000360">
    <property type="protein sequence ID" value="MDO4842896.1"/>
    <property type="molecule type" value="Genomic_DNA"/>
</dbReference>
<sequence length="120" mass="13885">MSDEIRSEQLDEEKEHERLRKIVAEKMPPEEDIYDLAELFKTFGDSTRMRILFVLLESEACVCGLASVLNMTDSAISHQLRILKNNRLVKSRREGKSVYYSLADDHVRTIVSQGMDHVEE</sequence>
<dbReference type="SUPFAM" id="SSF46785">
    <property type="entry name" value="Winged helix' DNA-binding domain"/>
    <property type="match status" value="1"/>
</dbReference>
<keyword evidence="6" id="KW-1185">Reference proteome</keyword>
<evidence type="ECO:0000256" key="3">
    <source>
        <dbReference type="ARBA" id="ARBA00023163"/>
    </source>
</evidence>
<dbReference type="InterPro" id="IPR036388">
    <property type="entry name" value="WH-like_DNA-bd_sf"/>
</dbReference>
<keyword evidence="1" id="KW-0805">Transcription regulation</keyword>
<comment type="caution">
    <text evidence="5">The sequence shown here is derived from an EMBL/GenBank/DDBJ whole genome shotgun (WGS) entry which is preliminary data.</text>
</comment>
<dbReference type="Proteomes" id="UP001168575">
    <property type="component" value="Unassembled WGS sequence"/>
</dbReference>
<evidence type="ECO:0000313" key="6">
    <source>
        <dbReference type="Proteomes" id="UP001168575"/>
    </source>
</evidence>
<evidence type="ECO:0000259" key="4">
    <source>
        <dbReference type="PROSITE" id="PS50987"/>
    </source>
</evidence>